<dbReference type="PANTHER" id="PTHR15503:SF45">
    <property type="entry name" value="RNA-DIRECTED DNA POLYMERASE HOMOLOG"/>
    <property type="match status" value="1"/>
</dbReference>
<gene>
    <name evidence="2" type="ORF">Sangu_1715000</name>
</gene>
<organism evidence="2">
    <name type="scientific">Sesamum angustifolium</name>
    <dbReference type="NCBI Taxonomy" id="2727405"/>
    <lineage>
        <taxon>Eukaryota</taxon>
        <taxon>Viridiplantae</taxon>
        <taxon>Streptophyta</taxon>
        <taxon>Embryophyta</taxon>
        <taxon>Tracheophyta</taxon>
        <taxon>Spermatophyta</taxon>
        <taxon>Magnoliopsida</taxon>
        <taxon>eudicotyledons</taxon>
        <taxon>Gunneridae</taxon>
        <taxon>Pentapetalae</taxon>
        <taxon>asterids</taxon>
        <taxon>lamiids</taxon>
        <taxon>Lamiales</taxon>
        <taxon>Pedaliaceae</taxon>
        <taxon>Sesamum</taxon>
    </lineage>
</organism>
<dbReference type="CDD" id="cd00303">
    <property type="entry name" value="retropepsin_like"/>
    <property type="match status" value="1"/>
</dbReference>
<dbReference type="InterPro" id="IPR021109">
    <property type="entry name" value="Peptidase_aspartic_dom_sf"/>
</dbReference>
<accession>A0AAW2MJR1</accession>
<dbReference type="AlphaFoldDB" id="A0AAW2MJR1"/>
<name>A0AAW2MJR1_9LAMI</name>
<reference evidence="2" key="1">
    <citation type="submission" date="2020-06" db="EMBL/GenBank/DDBJ databases">
        <authorList>
            <person name="Li T."/>
            <person name="Hu X."/>
            <person name="Zhang T."/>
            <person name="Song X."/>
            <person name="Zhang H."/>
            <person name="Dai N."/>
            <person name="Sheng W."/>
            <person name="Hou X."/>
            <person name="Wei L."/>
        </authorList>
    </citation>
    <scope>NUCLEOTIDE SEQUENCE</scope>
    <source>
        <strain evidence="2">G01</strain>
        <tissue evidence="2">Leaf</tissue>
    </source>
</reference>
<dbReference type="EMBL" id="JACGWK010000010">
    <property type="protein sequence ID" value="KAL0331695.1"/>
    <property type="molecule type" value="Genomic_DNA"/>
</dbReference>
<dbReference type="Gene3D" id="2.40.70.10">
    <property type="entry name" value="Acid Proteases"/>
    <property type="match status" value="1"/>
</dbReference>
<reference evidence="2" key="2">
    <citation type="journal article" date="2024" name="Plant">
        <title>Genomic evolution and insights into agronomic trait innovations of Sesamum species.</title>
        <authorList>
            <person name="Miao H."/>
            <person name="Wang L."/>
            <person name="Qu L."/>
            <person name="Liu H."/>
            <person name="Sun Y."/>
            <person name="Le M."/>
            <person name="Wang Q."/>
            <person name="Wei S."/>
            <person name="Zheng Y."/>
            <person name="Lin W."/>
            <person name="Duan Y."/>
            <person name="Cao H."/>
            <person name="Xiong S."/>
            <person name="Wang X."/>
            <person name="Wei L."/>
            <person name="Li C."/>
            <person name="Ma Q."/>
            <person name="Ju M."/>
            <person name="Zhao R."/>
            <person name="Li G."/>
            <person name="Mu C."/>
            <person name="Tian Q."/>
            <person name="Mei H."/>
            <person name="Zhang T."/>
            <person name="Gao T."/>
            <person name="Zhang H."/>
        </authorList>
    </citation>
    <scope>NUCLEOTIDE SEQUENCE</scope>
    <source>
        <strain evidence="2">G01</strain>
    </source>
</reference>
<feature type="region of interest" description="Disordered" evidence="1">
    <location>
        <begin position="1"/>
        <end position="26"/>
    </location>
</feature>
<sequence>MAKGRERGGQNSGIFSGTSTRHIGQSQPEARVYAITREQAPTAPEVITSTFCICNSGVHVLIDPGSTSLFISHDFASRVHANIKPLGHNLCVSMSAGGVILVNTVVKSCPTVVDGVTLHADLVLINLKEFDVTLGIDWLSCHHAIFDCQTKEVAIEINRQIKTIVVGERKVTPNCLISAVTAFNLIKRGCEAYLASASDTMIVNRGI</sequence>
<evidence type="ECO:0008006" key="3">
    <source>
        <dbReference type="Google" id="ProtNLM"/>
    </source>
</evidence>
<evidence type="ECO:0000256" key="1">
    <source>
        <dbReference type="SAM" id="MobiDB-lite"/>
    </source>
</evidence>
<feature type="compositionally biased region" description="Polar residues" evidence="1">
    <location>
        <begin position="12"/>
        <end position="26"/>
    </location>
</feature>
<evidence type="ECO:0000313" key="2">
    <source>
        <dbReference type="EMBL" id="KAL0331695.1"/>
    </source>
</evidence>
<proteinExistence type="predicted"/>
<protein>
    <recommendedName>
        <fullName evidence="3">Gag-pol polyprotein</fullName>
    </recommendedName>
</protein>
<comment type="caution">
    <text evidence="2">The sequence shown here is derived from an EMBL/GenBank/DDBJ whole genome shotgun (WGS) entry which is preliminary data.</text>
</comment>
<dbReference type="PANTHER" id="PTHR15503">
    <property type="entry name" value="LDOC1 RELATED"/>
    <property type="match status" value="1"/>
</dbReference>
<dbReference type="InterPro" id="IPR032567">
    <property type="entry name" value="RTL1-rel"/>
</dbReference>
<dbReference type="Pfam" id="PF08284">
    <property type="entry name" value="RVP_2"/>
    <property type="match status" value="1"/>
</dbReference>